<dbReference type="PANTHER" id="PTHR43394">
    <property type="entry name" value="ATP-DEPENDENT PERMEASE MDL1, MITOCHONDRIAL"/>
    <property type="match status" value="1"/>
</dbReference>
<keyword evidence="2" id="KW-0813">Transport</keyword>
<sequence>MSPNSPKSTHPLQRLLKYGRRYRLQTWLATISSFLNKLFDLAPPALIGIAVDVVVKHEDSIIAQWGVKDVFWQLAIITLLSAIVWALESIFEYAYDYLWRNLAQNIQHDLRLEVYSHLQELELAYFEERSTGGLISILNDDINQLERFLDGGANDVIQVITTVIIIGAAFFAASPTVAVLSMLPIPFIVWGSIAFQNRLAPLYADVREKVSFLNGQLLNNLSGITTIKSFTSEDYETQRIETQSEAYRQSNRKAIVLSAAFIPLIRILIFLGFIATLFLGGLEVVAGSLSVGTYSVLVFLTQRLLWPLTRLGDTLDQYQRAMASTNRAMDLLDTPIAIRTGDIRLPISSIKGALEFKNVTFSYHQRRPILQNFSLTLMAGKTTGIVGPTGSGKSTLVKLILRLYEVQYGQITLDGIELTKLNLKDLRGAIGLVSQDVFLFHGTVAENIAYGSFDATNSEIIDAAKIAEAHEFIAQLPDGYETIVGERGQKLSGGQRQRIAIARAVLKNPPILILDEATSAVDNETEAAIGRSLERITQNRTTIAIAHRLSTVRNADCIFVMDEGRVVESGQHEQLLEHDGVYASLWRVQSGIK</sequence>
<keyword evidence="5 11" id="KW-0067">ATP-binding</keyword>
<protein>
    <submittedName>
        <fullName evidence="11">ABC transporter ATP-binding protein</fullName>
    </submittedName>
</protein>
<dbReference type="GO" id="GO:0016887">
    <property type="term" value="F:ATP hydrolysis activity"/>
    <property type="evidence" value="ECO:0007669"/>
    <property type="project" value="InterPro"/>
</dbReference>
<evidence type="ECO:0000256" key="8">
    <source>
        <dbReference type="SAM" id="Phobius"/>
    </source>
</evidence>
<keyword evidence="12" id="KW-1185">Reference proteome</keyword>
<feature type="transmembrane region" description="Helical" evidence="8">
    <location>
        <begin position="156"/>
        <end position="189"/>
    </location>
</feature>
<evidence type="ECO:0000256" key="5">
    <source>
        <dbReference type="ARBA" id="ARBA00022840"/>
    </source>
</evidence>
<dbReference type="PROSITE" id="PS50929">
    <property type="entry name" value="ABC_TM1F"/>
    <property type="match status" value="1"/>
</dbReference>
<dbReference type="FunFam" id="3.40.50.300:FF:000287">
    <property type="entry name" value="Multidrug ABC transporter ATP-binding protein"/>
    <property type="match status" value="1"/>
</dbReference>
<dbReference type="InterPro" id="IPR036640">
    <property type="entry name" value="ABC1_TM_sf"/>
</dbReference>
<evidence type="ECO:0000256" key="3">
    <source>
        <dbReference type="ARBA" id="ARBA00022692"/>
    </source>
</evidence>
<dbReference type="Proteomes" id="UP000226442">
    <property type="component" value="Unassembled WGS sequence"/>
</dbReference>
<keyword evidence="6 8" id="KW-1133">Transmembrane helix</keyword>
<dbReference type="GO" id="GO:0015421">
    <property type="term" value="F:ABC-type oligopeptide transporter activity"/>
    <property type="evidence" value="ECO:0007669"/>
    <property type="project" value="TreeGrafter"/>
</dbReference>
<dbReference type="SUPFAM" id="SSF52540">
    <property type="entry name" value="P-loop containing nucleoside triphosphate hydrolases"/>
    <property type="match status" value="1"/>
</dbReference>
<dbReference type="PROSITE" id="PS50893">
    <property type="entry name" value="ABC_TRANSPORTER_2"/>
    <property type="match status" value="1"/>
</dbReference>
<evidence type="ECO:0000256" key="2">
    <source>
        <dbReference type="ARBA" id="ARBA00022448"/>
    </source>
</evidence>
<evidence type="ECO:0000259" key="9">
    <source>
        <dbReference type="PROSITE" id="PS50893"/>
    </source>
</evidence>
<dbReference type="InterPro" id="IPR017871">
    <property type="entry name" value="ABC_transporter-like_CS"/>
</dbReference>
<dbReference type="InterPro" id="IPR027417">
    <property type="entry name" value="P-loop_NTPase"/>
</dbReference>
<evidence type="ECO:0000256" key="7">
    <source>
        <dbReference type="ARBA" id="ARBA00023136"/>
    </source>
</evidence>
<reference evidence="11" key="1">
    <citation type="submission" date="2017-10" db="EMBL/GenBank/DDBJ databases">
        <title>Draft genome sequence of the planktic cyanobacteria Tychonema bourrellyi isolated from alpine lentic freshwater.</title>
        <authorList>
            <person name="Tett A."/>
            <person name="Armanini F."/>
            <person name="Asnicar F."/>
            <person name="Boscaini A."/>
            <person name="Pasolli E."/>
            <person name="Zolfo M."/>
            <person name="Donati C."/>
            <person name="Salmaso N."/>
            <person name="Segata N."/>
        </authorList>
    </citation>
    <scope>NUCLEOTIDE SEQUENCE</scope>
    <source>
        <strain evidence="11">FEM_GT703</strain>
    </source>
</reference>
<feature type="domain" description="ABC transmembrane type-1" evidence="10">
    <location>
        <begin position="27"/>
        <end position="320"/>
    </location>
</feature>
<dbReference type="PANTHER" id="PTHR43394:SF1">
    <property type="entry name" value="ATP-BINDING CASSETTE SUB-FAMILY B MEMBER 10, MITOCHONDRIAL"/>
    <property type="match status" value="1"/>
</dbReference>
<dbReference type="InterPro" id="IPR039421">
    <property type="entry name" value="Type_1_exporter"/>
</dbReference>
<dbReference type="InterPro" id="IPR003593">
    <property type="entry name" value="AAA+_ATPase"/>
</dbReference>
<dbReference type="Gene3D" id="3.40.50.300">
    <property type="entry name" value="P-loop containing nucleotide triphosphate hydrolases"/>
    <property type="match status" value="1"/>
</dbReference>
<comment type="subcellular location">
    <subcellularLocation>
        <location evidence="1">Cell membrane</location>
        <topology evidence="1">Multi-pass membrane protein</topology>
    </subcellularLocation>
</comment>
<feature type="domain" description="ABC transporter" evidence="9">
    <location>
        <begin position="354"/>
        <end position="588"/>
    </location>
</feature>
<evidence type="ECO:0000256" key="4">
    <source>
        <dbReference type="ARBA" id="ARBA00022741"/>
    </source>
</evidence>
<name>A0A2G4EWS6_9CYAN</name>
<proteinExistence type="predicted"/>
<dbReference type="Pfam" id="PF00005">
    <property type="entry name" value="ABC_tran"/>
    <property type="match status" value="1"/>
</dbReference>
<dbReference type="PROSITE" id="PS00211">
    <property type="entry name" value="ABC_TRANSPORTER_1"/>
    <property type="match status" value="1"/>
</dbReference>
<dbReference type="InterPro" id="IPR003439">
    <property type="entry name" value="ABC_transporter-like_ATP-bd"/>
</dbReference>
<evidence type="ECO:0000313" key="11">
    <source>
        <dbReference type="EMBL" id="PHX53890.1"/>
    </source>
</evidence>
<dbReference type="EMBL" id="NXIB02000143">
    <property type="protein sequence ID" value="PHX53890.1"/>
    <property type="molecule type" value="Genomic_DNA"/>
</dbReference>
<dbReference type="SUPFAM" id="SSF90123">
    <property type="entry name" value="ABC transporter transmembrane region"/>
    <property type="match status" value="1"/>
</dbReference>
<dbReference type="Gene3D" id="1.20.1560.10">
    <property type="entry name" value="ABC transporter type 1, transmembrane domain"/>
    <property type="match status" value="1"/>
</dbReference>
<evidence type="ECO:0000313" key="12">
    <source>
        <dbReference type="Proteomes" id="UP000226442"/>
    </source>
</evidence>
<evidence type="ECO:0000259" key="10">
    <source>
        <dbReference type="PROSITE" id="PS50929"/>
    </source>
</evidence>
<gene>
    <name evidence="11" type="ORF">CP500_019035</name>
</gene>
<evidence type="ECO:0000256" key="1">
    <source>
        <dbReference type="ARBA" id="ARBA00004651"/>
    </source>
</evidence>
<comment type="caution">
    <text evidence="11">The sequence shown here is derived from an EMBL/GenBank/DDBJ whole genome shotgun (WGS) entry which is preliminary data.</text>
</comment>
<dbReference type="CDD" id="cd18565">
    <property type="entry name" value="ABC_6TM_exporter_like"/>
    <property type="match status" value="1"/>
</dbReference>
<feature type="transmembrane region" description="Helical" evidence="8">
    <location>
        <begin position="70"/>
        <end position="91"/>
    </location>
</feature>
<dbReference type="SMART" id="SM00382">
    <property type="entry name" value="AAA"/>
    <property type="match status" value="1"/>
</dbReference>
<dbReference type="InterPro" id="IPR011527">
    <property type="entry name" value="ABC1_TM_dom"/>
</dbReference>
<dbReference type="GO" id="GO:0005524">
    <property type="term" value="F:ATP binding"/>
    <property type="evidence" value="ECO:0007669"/>
    <property type="project" value="UniProtKB-KW"/>
</dbReference>
<dbReference type="GO" id="GO:0005886">
    <property type="term" value="C:plasma membrane"/>
    <property type="evidence" value="ECO:0007669"/>
    <property type="project" value="UniProtKB-SubCell"/>
</dbReference>
<dbReference type="RefSeq" id="WP_096831062.1">
    <property type="nucleotide sequence ID" value="NZ_NXIB02000143.1"/>
</dbReference>
<organism evidence="11 12">
    <name type="scientific">Tychonema bourrellyi FEM_GT703</name>
    <dbReference type="NCBI Taxonomy" id="2040638"/>
    <lineage>
        <taxon>Bacteria</taxon>
        <taxon>Bacillati</taxon>
        <taxon>Cyanobacteriota</taxon>
        <taxon>Cyanophyceae</taxon>
        <taxon>Oscillatoriophycideae</taxon>
        <taxon>Oscillatoriales</taxon>
        <taxon>Microcoleaceae</taxon>
        <taxon>Tychonema</taxon>
    </lineage>
</organism>
<dbReference type="OrthoDB" id="9762790at2"/>
<accession>A0A2G4EWS6</accession>
<dbReference type="Pfam" id="PF00664">
    <property type="entry name" value="ABC_membrane"/>
    <property type="match status" value="1"/>
</dbReference>
<dbReference type="AlphaFoldDB" id="A0A2G4EWS6"/>
<keyword evidence="7 8" id="KW-0472">Membrane</keyword>
<feature type="transmembrane region" description="Helical" evidence="8">
    <location>
        <begin position="254"/>
        <end position="278"/>
    </location>
</feature>
<keyword evidence="4" id="KW-0547">Nucleotide-binding</keyword>
<keyword evidence="3 8" id="KW-0812">Transmembrane</keyword>
<evidence type="ECO:0000256" key="6">
    <source>
        <dbReference type="ARBA" id="ARBA00022989"/>
    </source>
</evidence>